<comment type="catalytic activity">
    <reaction evidence="7">
        <text>Endonucleolytic cleavage of RNA, removing 5'-extranucleotides from tRNA precursor.</text>
        <dbReference type="EC" id="3.1.26.5"/>
    </reaction>
</comment>
<dbReference type="GO" id="GO:0030677">
    <property type="term" value="C:ribonuclease P complex"/>
    <property type="evidence" value="ECO:0007669"/>
    <property type="project" value="TreeGrafter"/>
</dbReference>
<protein>
    <recommendedName>
        <fullName evidence="7 8">Ribonuclease P protein component</fullName>
        <shortName evidence="7">RNase P protein</shortName>
        <shortName evidence="7">RNaseP protein</shortName>
        <ecNumber evidence="7 8">3.1.26.5</ecNumber>
    </recommendedName>
    <alternativeName>
        <fullName evidence="7">Protein C5</fullName>
    </alternativeName>
</protein>
<evidence type="ECO:0000313" key="9">
    <source>
        <dbReference type="EMBL" id="NEV63443.1"/>
    </source>
</evidence>
<comment type="function">
    <text evidence="1 7">RNaseP catalyzes the removal of the 5'-leader sequence from pre-tRNA to produce the mature 5'-terminus. It can also cleave other RNA substrates such as 4.5S RNA. The protein component plays an auxiliary but essential role in vivo by binding to the 5'-leader sequence and broadening the substrate specificity of the ribozyme.</text>
</comment>
<gene>
    <name evidence="7 9" type="primary">rnpA</name>
    <name evidence="9" type="ORF">G3446_16380</name>
</gene>
<evidence type="ECO:0000313" key="10">
    <source>
        <dbReference type="Proteomes" id="UP000483379"/>
    </source>
</evidence>
<dbReference type="InterPro" id="IPR020539">
    <property type="entry name" value="RNase_P_CS"/>
</dbReference>
<dbReference type="InterPro" id="IPR014721">
    <property type="entry name" value="Ribsml_uS5_D2-typ_fold_subgr"/>
</dbReference>
<accession>A0A6M0K3B9</accession>
<evidence type="ECO:0000256" key="8">
    <source>
        <dbReference type="NCBIfam" id="TIGR00188"/>
    </source>
</evidence>
<dbReference type="Gene3D" id="3.30.230.10">
    <property type="match status" value="1"/>
</dbReference>
<dbReference type="PANTHER" id="PTHR33992">
    <property type="entry name" value="RIBONUCLEASE P PROTEIN COMPONENT"/>
    <property type="match status" value="1"/>
</dbReference>
<evidence type="ECO:0000256" key="1">
    <source>
        <dbReference type="ARBA" id="ARBA00002663"/>
    </source>
</evidence>
<proteinExistence type="inferred from homology"/>
<evidence type="ECO:0000256" key="5">
    <source>
        <dbReference type="ARBA" id="ARBA00022801"/>
    </source>
</evidence>
<keyword evidence="3 7" id="KW-0540">Nuclease</keyword>
<dbReference type="GO" id="GO:0004526">
    <property type="term" value="F:ribonuclease P activity"/>
    <property type="evidence" value="ECO:0007669"/>
    <property type="project" value="UniProtKB-UniRule"/>
</dbReference>
<reference evidence="9 10" key="1">
    <citation type="submission" date="2020-02" db="EMBL/GenBank/DDBJ databases">
        <title>Genome sequences of Thiorhodococcus mannitoliphagus and Thiorhodococcus minor, purple sulfur photosynthetic bacteria in the gammaproteobacterial family, Chromatiaceae.</title>
        <authorList>
            <person name="Aviles F.A."/>
            <person name="Meyer T.E."/>
            <person name="Kyndt J.A."/>
        </authorList>
    </citation>
    <scope>NUCLEOTIDE SEQUENCE [LARGE SCALE GENOMIC DNA]</scope>
    <source>
        <strain evidence="9 10">DSM 11518</strain>
    </source>
</reference>
<dbReference type="InterPro" id="IPR000100">
    <property type="entry name" value="RNase_P"/>
</dbReference>
<dbReference type="SUPFAM" id="SSF54211">
    <property type="entry name" value="Ribosomal protein S5 domain 2-like"/>
    <property type="match status" value="1"/>
</dbReference>
<name>A0A6M0K3B9_9GAMM</name>
<sequence length="128" mass="14513">MSPAETTGRPNQGLDRALKLTQPREFRRVFAEPSRAAKPGYVLLYRPNGLETARLGLAISKKCARRAVDRNRLKRIARESFRRNRERLPCVDIVVLCARGATTMPSRRLFDTLEQAWATIRKSACADS</sequence>
<dbReference type="HAMAP" id="MF_00227">
    <property type="entry name" value="RNase_P"/>
    <property type="match status" value="1"/>
</dbReference>
<keyword evidence="10" id="KW-1185">Reference proteome</keyword>
<evidence type="ECO:0000256" key="6">
    <source>
        <dbReference type="ARBA" id="ARBA00022884"/>
    </source>
</evidence>
<evidence type="ECO:0000256" key="4">
    <source>
        <dbReference type="ARBA" id="ARBA00022759"/>
    </source>
</evidence>
<dbReference type="Pfam" id="PF00825">
    <property type="entry name" value="Ribonuclease_P"/>
    <property type="match status" value="1"/>
</dbReference>
<keyword evidence="4 7" id="KW-0255">Endonuclease</keyword>
<evidence type="ECO:0000256" key="3">
    <source>
        <dbReference type="ARBA" id="ARBA00022722"/>
    </source>
</evidence>
<keyword evidence="2 7" id="KW-0819">tRNA processing</keyword>
<evidence type="ECO:0000256" key="2">
    <source>
        <dbReference type="ARBA" id="ARBA00022694"/>
    </source>
</evidence>
<dbReference type="GO" id="GO:0001682">
    <property type="term" value="P:tRNA 5'-leader removal"/>
    <property type="evidence" value="ECO:0007669"/>
    <property type="project" value="UniProtKB-UniRule"/>
</dbReference>
<comment type="subunit">
    <text evidence="7">Consists of a catalytic RNA component (M1 or rnpB) and a protein subunit.</text>
</comment>
<organism evidence="9 10">
    <name type="scientific">Thiorhodococcus minor</name>
    <dbReference type="NCBI Taxonomy" id="57489"/>
    <lineage>
        <taxon>Bacteria</taxon>
        <taxon>Pseudomonadati</taxon>
        <taxon>Pseudomonadota</taxon>
        <taxon>Gammaproteobacteria</taxon>
        <taxon>Chromatiales</taxon>
        <taxon>Chromatiaceae</taxon>
        <taxon>Thiorhodococcus</taxon>
    </lineage>
</organism>
<dbReference type="RefSeq" id="WP_164453922.1">
    <property type="nucleotide sequence ID" value="NZ_JAAIJQ010000051.1"/>
</dbReference>
<dbReference type="GO" id="GO:0042781">
    <property type="term" value="F:3'-tRNA processing endoribonuclease activity"/>
    <property type="evidence" value="ECO:0007669"/>
    <property type="project" value="TreeGrafter"/>
</dbReference>
<dbReference type="PANTHER" id="PTHR33992:SF1">
    <property type="entry name" value="RIBONUCLEASE P PROTEIN COMPONENT"/>
    <property type="match status" value="1"/>
</dbReference>
<dbReference type="AlphaFoldDB" id="A0A6M0K3B9"/>
<dbReference type="PROSITE" id="PS00648">
    <property type="entry name" value="RIBONUCLEASE_P"/>
    <property type="match status" value="1"/>
</dbReference>
<dbReference type="Proteomes" id="UP000483379">
    <property type="component" value="Unassembled WGS sequence"/>
</dbReference>
<comment type="similarity">
    <text evidence="7">Belongs to the RnpA family.</text>
</comment>
<dbReference type="GO" id="GO:0000049">
    <property type="term" value="F:tRNA binding"/>
    <property type="evidence" value="ECO:0007669"/>
    <property type="project" value="UniProtKB-UniRule"/>
</dbReference>
<dbReference type="InterPro" id="IPR020568">
    <property type="entry name" value="Ribosomal_Su5_D2-typ_SF"/>
</dbReference>
<dbReference type="NCBIfam" id="TIGR00188">
    <property type="entry name" value="rnpA"/>
    <property type="match status" value="1"/>
</dbReference>
<keyword evidence="6 7" id="KW-0694">RNA-binding</keyword>
<evidence type="ECO:0000256" key="7">
    <source>
        <dbReference type="HAMAP-Rule" id="MF_00227"/>
    </source>
</evidence>
<keyword evidence="5 7" id="KW-0378">Hydrolase</keyword>
<dbReference type="EC" id="3.1.26.5" evidence="7 8"/>
<dbReference type="EMBL" id="JAAIJQ010000051">
    <property type="protein sequence ID" value="NEV63443.1"/>
    <property type="molecule type" value="Genomic_DNA"/>
</dbReference>
<comment type="caution">
    <text evidence="9">The sequence shown here is derived from an EMBL/GenBank/DDBJ whole genome shotgun (WGS) entry which is preliminary data.</text>
</comment>